<dbReference type="PRINTS" id="PR00385">
    <property type="entry name" value="P450"/>
</dbReference>
<dbReference type="PRINTS" id="PR00463">
    <property type="entry name" value="EP450I"/>
</dbReference>
<dbReference type="OrthoDB" id="1103324at2759"/>
<comment type="caution">
    <text evidence="7">The sequence shown here is derived from an EMBL/GenBank/DDBJ whole genome shotgun (WGS) entry which is preliminary data.</text>
</comment>
<reference evidence="7" key="1">
    <citation type="submission" date="2021-01" db="EMBL/GenBank/DDBJ databases">
        <title>Metabolic potential, ecology and presence of endohyphal bacteria is reflected in genomic diversity of Mucoromycotina.</title>
        <authorList>
            <person name="Muszewska A."/>
            <person name="Okrasinska A."/>
            <person name="Steczkiewicz K."/>
            <person name="Drgas O."/>
            <person name="Orlowska M."/>
            <person name="Perlinska-Lenart U."/>
            <person name="Aleksandrzak-Piekarczyk T."/>
            <person name="Szatraj K."/>
            <person name="Zielenkiewicz U."/>
            <person name="Pilsyk S."/>
            <person name="Malc E."/>
            <person name="Mieczkowski P."/>
            <person name="Kruszewska J.S."/>
            <person name="Biernat P."/>
            <person name="Pawlowska J."/>
        </authorList>
    </citation>
    <scope>NUCLEOTIDE SEQUENCE</scope>
    <source>
        <strain evidence="7">WA0000018081</strain>
    </source>
</reference>
<dbReference type="Pfam" id="PF00067">
    <property type="entry name" value="p450"/>
    <property type="match status" value="1"/>
</dbReference>
<comment type="similarity">
    <text evidence="6">Belongs to the cytochrome P450 family.</text>
</comment>
<keyword evidence="4 6" id="KW-0503">Monooxygenase</keyword>
<comment type="cofactor">
    <cofactor evidence="5">
        <name>heme</name>
        <dbReference type="ChEBI" id="CHEBI:30413"/>
    </cofactor>
</comment>
<evidence type="ECO:0000256" key="5">
    <source>
        <dbReference type="PIRSR" id="PIRSR602401-1"/>
    </source>
</evidence>
<keyword evidence="1 5" id="KW-0479">Metal-binding</keyword>
<dbReference type="PROSITE" id="PS00086">
    <property type="entry name" value="CYTOCHROME_P450"/>
    <property type="match status" value="1"/>
</dbReference>
<keyword evidence="5 6" id="KW-0349">Heme</keyword>
<evidence type="ECO:0000256" key="1">
    <source>
        <dbReference type="ARBA" id="ARBA00022723"/>
    </source>
</evidence>
<dbReference type="GO" id="GO:0005506">
    <property type="term" value="F:iron ion binding"/>
    <property type="evidence" value="ECO:0007669"/>
    <property type="project" value="InterPro"/>
</dbReference>
<evidence type="ECO:0000256" key="3">
    <source>
        <dbReference type="ARBA" id="ARBA00023004"/>
    </source>
</evidence>
<dbReference type="EMBL" id="JAEPRE010000011">
    <property type="protein sequence ID" value="KAG2236928.1"/>
    <property type="molecule type" value="Genomic_DNA"/>
</dbReference>
<accession>A0A8H7SYT3</accession>
<dbReference type="PANTHER" id="PTHR46300">
    <property type="entry name" value="P450, PUTATIVE (EUROFUNG)-RELATED-RELATED"/>
    <property type="match status" value="1"/>
</dbReference>
<dbReference type="PANTHER" id="PTHR46300:SF2">
    <property type="entry name" value="CYTOCHROME P450 MONOOXYGENASE ALNH-RELATED"/>
    <property type="match status" value="1"/>
</dbReference>
<sequence>MESVAFLPRINIKKPSLRTIAAATVLLCVYIAIRRSLKNKSLKATKEIPSPPSCYPIFGHLFSIGNMLDRTIADWHDELGPILKIKVGSRTIVSINEPKLAHKLFASLGTKSAFRFQTDFVRNHYTLGEKGIAFSQPDGYWKKSRTIASAAFAPKQIEKYMDFIYQESDQLANNLIEGTEKESSVCPFDYLDLFSMNIATKINFGKRFESLQDPDYITMSEINKSSVILAGSAKNTCDFFPAFSVIDFFSGKKFRAKQFIKLHHNTFYRYMIQEARLREGTNLIKVLDENNCDSTEDERIVLTSDFTGAGTDSISVNLSWFIIFTCVYPQIQLKVIDEIDIFVRSHQRLPLFKERLELPYCISFIKECMRFRPNLVFGLPRKAYHDIEIDGYVIPKDAMFMPNLYSMHRNPTFYNNPKAFFPERYLDNLRTMQAAANGRVEKRDHFNFGWGRRGCPGSYLSEVELFSSYVAIMARCRIEPTSDGMPDSETTVNIALNNWPLPFKVKFTKRANSLPTEYDN</sequence>
<protein>
    <recommendedName>
        <fullName evidence="9">Cytochrome P450</fullName>
    </recommendedName>
</protein>
<feature type="binding site" description="axial binding residue" evidence="5">
    <location>
        <position position="455"/>
    </location>
    <ligand>
        <name>heme</name>
        <dbReference type="ChEBI" id="CHEBI:30413"/>
    </ligand>
    <ligandPart>
        <name>Fe</name>
        <dbReference type="ChEBI" id="CHEBI:18248"/>
    </ligandPart>
</feature>
<dbReference type="InterPro" id="IPR001128">
    <property type="entry name" value="Cyt_P450"/>
</dbReference>
<evidence type="ECO:0008006" key="9">
    <source>
        <dbReference type="Google" id="ProtNLM"/>
    </source>
</evidence>
<keyword evidence="8" id="KW-1185">Reference proteome</keyword>
<evidence type="ECO:0000256" key="6">
    <source>
        <dbReference type="RuleBase" id="RU000461"/>
    </source>
</evidence>
<dbReference type="GO" id="GO:0004497">
    <property type="term" value="F:monooxygenase activity"/>
    <property type="evidence" value="ECO:0007669"/>
    <property type="project" value="UniProtKB-KW"/>
</dbReference>
<keyword evidence="2 6" id="KW-0560">Oxidoreductase</keyword>
<dbReference type="InterPro" id="IPR050364">
    <property type="entry name" value="Cytochrome_P450_fung"/>
</dbReference>
<dbReference type="Gene3D" id="1.10.630.10">
    <property type="entry name" value="Cytochrome P450"/>
    <property type="match status" value="1"/>
</dbReference>
<dbReference type="InterPro" id="IPR002401">
    <property type="entry name" value="Cyt_P450_E_grp-I"/>
</dbReference>
<evidence type="ECO:0000256" key="4">
    <source>
        <dbReference type="ARBA" id="ARBA00023033"/>
    </source>
</evidence>
<evidence type="ECO:0000256" key="2">
    <source>
        <dbReference type="ARBA" id="ARBA00023002"/>
    </source>
</evidence>
<dbReference type="GO" id="GO:0020037">
    <property type="term" value="F:heme binding"/>
    <property type="evidence" value="ECO:0007669"/>
    <property type="project" value="InterPro"/>
</dbReference>
<proteinExistence type="inferred from homology"/>
<dbReference type="SUPFAM" id="SSF48264">
    <property type="entry name" value="Cytochrome P450"/>
    <property type="match status" value="1"/>
</dbReference>
<dbReference type="InterPro" id="IPR017972">
    <property type="entry name" value="Cyt_P450_CS"/>
</dbReference>
<keyword evidence="3 5" id="KW-0408">Iron</keyword>
<evidence type="ECO:0000313" key="8">
    <source>
        <dbReference type="Proteomes" id="UP000613177"/>
    </source>
</evidence>
<evidence type="ECO:0000313" key="7">
    <source>
        <dbReference type="EMBL" id="KAG2236928.1"/>
    </source>
</evidence>
<dbReference type="Proteomes" id="UP000613177">
    <property type="component" value="Unassembled WGS sequence"/>
</dbReference>
<dbReference type="AlphaFoldDB" id="A0A8H7SYT3"/>
<name>A0A8H7SYT3_9FUNG</name>
<gene>
    <name evidence="7" type="ORF">INT48_001997</name>
</gene>
<dbReference type="InterPro" id="IPR036396">
    <property type="entry name" value="Cyt_P450_sf"/>
</dbReference>
<dbReference type="GO" id="GO:0016705">
    <property type="term" value="F:oxidoreductase activity, acting on paired donors, with incorporation or reduction of molecular oxygen"/>
    <property type="evidence" value="ECO:0007669"/>
    <property type="project" value="InterPro"/>
</dbReference>
<organism evidence="7 8">
    <name type="scientific">Thamnidium elegans</name>
    <dbReference type="NCBI Taxonomy" id="101142"/>
    <lineage>
        <taxon>Eukaryota</taxon>
        <taxon>Fungi</taxon>
        <taxon>Fungi incertae sedis</taxon>
        <taxon>Mucoromycota</taxon>
        <taxon>Mucoromycotina</taxon>
        <taxon>Mucoromycetes</taxon>
        <taxon>Mucorales</taxon>
        <taxon>Mucorineae</taxon>
        <taxon>Mucoraceae</taxon>
        <taxon>Thamnidium</taxon>
    </lineage>
</organism>